<evidence type="ECO:0000313" key="26">
    <source>
        <dbReference type="EMBL" id="KKH60678.1"/>
    </source>
</evidence>
<evidence type="ECO:0000313" key="48">
    <source>
        <dbReference type="Proteomes" id="UP000034040"/>
    </source>
</evidence>
<evidence type="ECO:0000313" key="31">
    <source>
        <dbReference type="EMBL" id="KKH75826.1"/>
    </source>
</evidence>
<evidence type="ECO:0000313" key="52">
    <source>
        <dbReference type="Proteomes" id="UP000034142"/>
    </source>
</evidence>
<reference evidence="40 41" key="1">
    <citation type="journal article" date="2015" name="ISME J.">
        <title>Genomic and phenotypic differentiation among Methanosarcina mazei populations from Columbia River sediment.</title>
        <authorList>
            <person name="Youngblut N.D."/>
            <person name="Wirth J.S."/>
            <person name="Henriksen J.R."/>
            <person name="Smith M."/>
            <person name="Simon H."/>
            <person name="Metcalf W.W."/>
            <person name="Whitaker R.J."/>
        </authorList>
    </citation>
    <scope>NUCLEOTIDE SEQUENCE [LARGE SCALE GENOMIC DNA]</scope>
    <source>
        <strain evidence="17 50">1.F.A.1A.3</strain>
        <strain evidence="16 67">1.F.A.1B.3</strain>
        <strain evidence="18 45">1.F.A.1B.4</strain>
        <strain evidence="19 55">1.F.A.2.8</strain>
        <strain evidence="21 72">1.F.M.0.5</strain>
        <strain evidence="20 58">1.H.A.0.1</strain>
        <strain evidence="22 68">1.H.A.1A.1</strain>
        <strain evidence="23 47">1.H.A.1A.3</strain>
        <strain evidence="24 41">1.H.A.1A.6</strain>
        <strain evidence="25 56">1.H.A.2.3</strain>
        <strain evidence="26 61">1.H.A.2.6</strain>
        <strain evidence="27 66">1.H.A.2.7</strain>
        <strain evidence="28">1.H.A.2.8</strain>
        <strain evidence="29 44">1.H.M.0.1</strain>
        <strain evidence="30 73">1.H.M.1A.1</strain>
        <strain evidence="31 48">1.H.M.1A.2</strain>
        <strain evidence="32 70">1.H.M.1A.3</strain>
        <strain evidence="34 53">1.H.M.2.1</strain>
        <strain evidence="33 40">1.H.M.2.2</strain>
        <strain evidence="36 74">1.H.M.2.3</strain>
        <strain evidence="35 65">1.H.M.2.4</strain>
        <strain evidence="37 71">1.H.T.2.1</strain>
        <strain evidence="38 62">1.H.T.2.5</strain>
        <strain evidence="1 52">2.F.A.2.3</strain>
        <strain evidence="2 63">2.F.A.2.4</strain>
        <strain evidence="3 64">2.F.T.0.2</strain>
        <strain evidence="4 49">2.F.T.2.6</strain>
        <strain evidence="5 59">3.F.A.1A.1</strain>
        <strain evidence="6 42">3.F.A.1A.3</strain>
        <strain evidence="7 57">3.F.A.1B.1</strain>
        <strain evidence="8 54">3.F.A.2.6</strain>
        <strain evidence="9 60">3.F.T.2.1</strain>
        <strain evidence="12">3.H.A.1A.1</strain>
        <strain evidence="10 51">3.H.A.1A.2</strain>
        <strain evidence="11 46">3.H.A.2.1</strain>
        <strain evidence="13 43">3.H.A.2.5</strain>
        <strain evidence="15 69">3.H.T.1A.1</strain>
        <strain evidence="14 75">3.H.T.1A.2</strain>
    </source>
</reference>
<evidence type="ECO:0000313" key="36">
    <source>
        <dbReference type="EMBL" id="KKH89926.1"/>
    </source>
</evidence>
<dbReference type="EMBL" id="JJPA01000261">
    <property type="protein sequence ID" value="KKG25864.1"/>
    <property type="molecule type" value="Genomic_DNA"/>
</dbReference>
<evidence type="ECO:0000313" key="22">
    <source>
        <dbReference type="EMBL" id="KKH40299.1"/>
    </source>
</evidence>
<evidence type="ECO:0000313" key="60">
    <source>
        <dbReference type="Proteomes" id="UP000034424"/>
    </source>
</evidence>
<dbReference type="EMBL" id="JJQV01000148">
    <property type="protein sequence ID" value="KKH79956.1"/>
    <property type="molecule type" value="Genomic_DNA"/>
</dbReference>
<evidence type="ECO:0000313" key="53">
    <source>
        <dbReference type="Proteomes" id="UP000034152"/>
    </source>
</evidence>
<evidence type="ECO:0000313" key="72">
    <source>
        <dbReference type="Proteomes" id="UP000034921"/>
    </source>
</evidence>
<evidence type="ECO:0000313" key="17">
    <source>
        <dbReference type="EMBL" id="KKH20169.1"/>
    </source>
</evidence>
<dbReference type="EMBL" id="JJQM01000057">
    <property type="protein sequence ID" value="KKH56733.1"/>
    <property type="molecule type" value="Genomic_DNA"/>
</dbReference>
<dbReference type="Proteomes" id="UP000034692">
    <property type="component" value="Unassembled WGS sequence"/>
</dbReference>
<evidence type="ECO:0000313" key="10">
    <source>
        <dbReference type="EMBL" id="KKG74489.1"/>
    </source>
</evidence>
<dbReference type="EMBL" id="JJQX01000217">
    <property type="protein sequence ID" value="KKH89679.1"/>
    <property type="molecule type" value="Genomic_DNA"/>
</dbReference>
<dbReference type="Proteomes" id="UP000034668">
    <property type="component" value="Unassembled WGS sequence"/>
</dbReference>
<evidence type="ECO:0000313" key="59">
    <source>
        <dbReference type="Proteomes" id="UP000034399"/>
    </source>
</evidence>
<organism evidence="23 47">
    <name type="scientific">Methanosarcina mazei</name>
    <name type="common">Methanosarcina frisia</name>
    <dbReference type="NCBI Taxonomy" id="2209"/>
    <lineage>
        <taxon>Archaea</taxon>
        <taxon>Methanobacteriati</taxon>
        <taxon>Methanobacteriota</taxon>
        <taxon>Stenosarchaea group</taxon>
        <taxon>Methanomicrobia</taxon>
        <taxon>Methanosarcinales</taxon>
        <taxon>Methanosarcinaceae</taxon>
        <taxon>Methanosarcina</taxon>
    </lineage>
</organism>
<dbReference type="EMBL" id="JJQN01000070">
    <property type="protein sequence ID" value="KKH60678.1"/>
    <property type="molecule type" value="Genomic_DNA"/>
</dbReference>
<evidence type="ECO:0000313" key="46">
    <source>
        <dbReference type="Proteomes" id="UP000034001"/>
    </source>
</evidence>
<evidence type="ECO:0000313" key="54">
    <source>
        <dbReference type="Proteomes" id="UP000034195"/>
    </source>
</evidence>
<dbReference type="EMBL" id="JJOU01000176">
    <property type="protein sequence ID" value="KKG10557.1"/>
    <property type="molecule type" value="Genomic_DNA"/>
</dbReference>
<evidence type="ECO:0000313" key="35">
    <source>
        <dbReference type="EMBL" id="KKH89679.1"/>
    </source>
</evidence>
<dbReference type="Proteomes" id="UP000033933">
    <property type="component" value="Unassembled WGS sequence"/>
</dbReference>
<dbReference type="EMBL" id="JJPL01000105">
    <property type="protein sequence ID" value="KKG63015.1"/>
    <property type="molecule type" value="Genomic_DNA"/>
</dbReference>
<dbReference type="EMBL" id="JJOT01000034">
    <property type="protein sequence ID" value="KKG04219.1"/>
    <property type="molecule type" value="Genomic_DNA"/>
</dbReference>
<evidence type="ECO:0000313" key="2">
    <source>
        <dbReference type="EMBL" id="KKF98964.1"/>
    </source>
</evidence>
<dbReference type="Proteomes" id="UP000034733">
    <property type="component" value="Unassembled WGS sequence"/>
</dbReference>
<dbReference type="EMBL" id="JJQS01000060">
    <property type="protein sequence ID" value="KKH75826.1"/>
    <property type="molecule type" value="Genomic_DNA"/>
</dbReference>
<evidence type="ECO:0000313" key="20">
    <source>
        <dbReference type="EMBL" id="KKH26471.1"/>
    </source>
</evidence>
<evidence type="ECO:0000313" key="11">
    <source>
        <dbReference type="EMBL" id="KKG75237.1"/>
    </source>
</evidence>
<dbReference type="Proteomes" id="UP000033987">
    <property type="component" value="Unassembled WGS sequence"/>
</dbReference>
<evidence type="ECO:0000313" key="12">
    <source>
        <dbReference type="EMBL" id="KKG76328.1"/>
    </source>
</evidence>
<dbReference type="Proteomes" id="UP000034064">
    <property type="component" value="Unassembled WGS sequence"/>
</dbReference>
<dbReference type="EMBL" id="JJQW01000031">
    <property type="protein sequence ID" value="KKH89926.1"/>
    <property type="molecule type" value="Genomic_DNA"/>
</dbReference>
<dbReference type="Proteomes" id="UP000034925">
    <property type="component" value="Unassembled WGS sequence"/>
</dbReference>
<dbReference type="EMBL" id="JJPO01000034">
    <property type="protein sequence ID" value="KKG75237.1"/>
    <property type="molecule type" value="Genomic_DNA"/>
</dbReference>
<dbReference type="EMBL" id="CP029709">
    <property type="protein sequence ID" value="QCR16440.1"/>
    <property type="molecule type" value="Genomic_DNA"/>
</dbReference>
<evidence type="ECO:0000313" key="67">
    <source>
        <dbReference type="Proteomes" id="UP000034733"/>
    </source>
</evidence>
<evidence type="ECO:0000313" key="14">
    <source>
        <dbReference type="EMBL" id="KKH10469.1"/>
    </source>
</evidence>
<evidence type="ECO:0000313" key="33">
    <source>
        <dbReference type="EMBL" id="KKH79956.1"/>
    </source>
</evidence>
<dbReference type="AlphaFoldDB" id="A0A0F8MP25"/>
<evidence type="ECO:0000313" key="13">
    <source>
        <dbReference type="EMBL" id="KKG77648.1"/>
    </source>
</evidence>
<dbReference type="EMBL" id="JJPN01000028">
    <property type="protein sequence ID" value="KKG74489.1"/>
    <property type="molecule type" value="Genomic_DNA"/>
</dbReference>
<dbReference type="Proteomes" id="UP000034195">
    <property type="component" value="Unassembled WGS sequence"/>
</dbReference>
<evidence type="ECO:0000313" key="27">
    <source>
        <dbReference type="EMBL" id="KKH63185.1"/>
    </source>
</evidence>
<evidence type="ECO:0000313" key="38">
    <source>
        <dbReference type="EMBL" id="KKI02129.1"/>
    </source>
</evidence>
<protein>
    <submittedName>
        <fullName evidence="23">Uncharacterized protein</fullName>
    </submittedName>
</protein>
<evidence type="ECO:0000313" key="74">
    <source>
        <dbReference type="Proteomes" id="UP000034937"/>
    </source>
</evidence>
<dbReference type="OrthoDB" id="381128at2157"/>
<evidence type="ECO:0000313" key="4">
    <source>
        <dbReference type="EMBL" id="KKG10557.1"/>
    </source>
</evidence>
<evidence type="ECO:0000313" key="71">
    <source>
        <dbReference type="Proteomes" id="UP000034872"/>
    </source>
</evidence>
<sequence length="65" mass="7238">MISVKRRVNNVKKDILGYIDNTLFFLSVTAAAITEKIDKEEISNNYTVTPATDTETWTVDGDTGI</sequence>
<dbReference type="EMBL" id="JJQO01000203">
    <property type="protein sequence ID" value="KKH63185.1"/>
    <property type="molecule type" value="Genomic_DNA"/>
</dbReference>
<evidence type="ECO:0000313" key="5">
    <source>
        <dbReference type="EMBL" id="KKG25864.1"/>
    </source>
</evidence>
<evidence type="ECO:0000313" key="3">
    <source>
        <dbReference type="EMBL" id="KKG04219.1"/>
    </source>
</evidence>
<evidence type="ECO:0000313" key="45">
    <source>
        <dbReference type="Proteomes" id="UP000033987"/>
    </source>
</evidence>
<dbReference type="Proteomes" id="UP000034142">
    <property type="component" value="Unassembled WGS sequence"/>
</dbReference>
<evidence type="ECO:0000313" key="23">
    <source>
        <dbReference type="EMBL" id="KKH40413.1"/>
    </source>
</evidence>
<evidence type="ECO:0000313" key="47">
    <source>
        <dbReference type="Proteomes" id="UP000034021"/>
    </source>
</evidence>
<evidence type="ECO:0000313" key="29">
    <source>
        <dbReference type="EMBL" id="KKH69016.1"/>
    </source>
</evidence>
<dbReference type="Proteomes" id="UP000034820">
    <property type="component" value="Unassembled WGS sequence"/>
</dbReference>
<evidence type="ECO:0000313" key="21">
    <source>
        <dbReference type="EMBL" id="KKH30073.1"/>
    </source>
</evidence>
<dbReference type="EMBL" id="JJOS01000122">
    <property type="protein sequence ID" value="KKF98964.1"/>
    <property type="molecule type" value="Genomic_DNA"/>
</dbReference>
<evidence type="ECO:0000313" key="49">
    <source>
        <dbReference type="Proteomes" id="UP000034047"/>
    </source>
</evidence>
<keyword evidence="63" id="KW-1185">Reference proteome</keyword>
<dbReference type="EMBL" id="JJPG01000086">
    <property type="protein sequence ID" value="KKG51786.1"/>
    <property type="molecule type" value="Genomic_DNA"/>
</dbReference>
<evidence type="ECO:0000313" key="42">
    <source>
        <dbReference type="Proteomes" id="UP000033878"/>
    </source>
</evidence>
<dbReference type="EMBL" id="JJPQ01000176">
    <property type="protein sequence ID" value="KKG77648.1"/>
    <property type="molecule type" value="Genomic_DNA"/>
</dbReference>
<evidence type="ECO:0000313" key="62">
    <source>
        <dbReference type="Proteomes" id="UP000034547"/>
    </source>
</evidence>
<reference evidence="39 76" key="2">
    <citation type="submission" date="2018-05" db="EMBL/GenBank/DDBJ databases">
        <title>Methanosarcina gilichinskyana sp. nov., a novel methanogenic archaeon isolated from Holocene permafrost, North East Russia.</title>
        <authorList>
            <person name="Oshurkova V."/>
            <person name="Meer M."/>
            <person name="Bochkareva O."/>
            <person name="Shcherbakova V."/>
        </authorList>
    </citation>
    <scope>NUCLEOTIDE SEQUENCE [LARGE SCALE GENOMIC DNA]</scope>
    <source>
        <strain evidence="39 76">JL01</strain>
    </source>
</reference>
<dbReference type="EMBL" id="JJPB01000121">
    <property type="protein sequence ID" value="KKG29074.1"/>
    <property type="molecule type" value="Genomic_DNA"/>
</dbReference>
<evidence type="ECO:0000313" key="30">
    <source>
        <dbReference type="EMBL" id="KKH72942.1"/>
    </source>
</evidence>
<dbReference type="EMBL" id="JJPM01000122">
    <property type="protein sequence ID" value="KKG76328.1"/>
    <property type="molecule type" value="Genomic_DNA"/>
</dbReference>
<dbReference type="Proteomes" id="UP000034021">
    <property type="component" value="Unassembled WGS sequence"/>
</dbReference>
<dbReference type="Proteomes" id="UP000034047">
    <property type="component" value="Unassembled WGS sequence"/>
</dbReference>
<evidence type="ECO:0000313" key="50">
    <source>
        <dbReference type="Proteomes" id="UP000034064"/>
    </source>
</evidence>
<dbReference type="Proteomes" id="UP000034758">
    <property type="component" value="Unassembled WGS sequence"/>
</dbReference>
<dbReference type="EMBL" id="JJQD01000181">
    <property type="protein sequence ID" value="KKH24334.1"/>
    <property type="molecule type" value="Genomic_DNA"/>
</dbReference>
<dbReference type="EMBL" id="JJQA01000017">
    <property type="protein sequence ID" value="KKH20169.1"/>
    <property type="molecule type" value="Genomic_DNA"/>
</dbReference>
<dbReference type="Proteomes" id="UP000034921">
    <property type="component" value="Unassembled WGS sequence"/>
</dbReference>
<dbReference type="GeneID" id="24849954"/>
<evidence type="ECO:0000313" key="16">
    <source>
        <dbReference type="EMBL" id="KKH18292.1"/>
    </source>
</evidence>
<dbReference type="Proteomes" id="UP000034578">
    <property type="component" value="Unassembled WGS sequence"/>
</dbReference>
<evidence type="ECO:0000313" key="6">
    <source>
        <dbReference type="EMBL" id="KKG29074.1"/>
    </source>
</evidence>
<dbReference type="EMBL" id="JJQC01000095">
    <property type="protein sequence ID" value="KKH20573.1"/>
    <property type="molecule type" value="Genomic_DNA"/>
</dbReference>
<evidence type="ECO:0000313" key="70">
    <source>
        <dbReference type="Proteomes" id="UP000034842"/>
    </source>
</evidence>
<dbReference type="PATRIC" id="fig|2209.40.peg.3636"/>
<evidence type="ECO:0000313" key="75">
    <source>
        <dbReference type="Proteomes" id="UP000034944"/>
    </source>
</evidence>
<evidence type="ECO:0000313" key="32">
    <source>
        <dbReference type="EMBL" id="KKH79197.1"/>
    </source>
</evidence>
<dbReference type="Proteomes" id="UP000033814">
    <property type="component" value="Unassembled WGS sequence"/>
</dbReference>
<evidence type="ECO:0000313" key="28">
    <source>
        <dbReference type="EMBL" id="KKH64631.1"/>
    </source>
</evidence>
<dbReference type="Proteomes" id="UP000034597">
    <property type="component" value="Unassembled WGS sequence"/>
</dbReference>
<evidence type="ECO:0000313" key="24">
    <source>
        <dbReference type="EMBL" id="KKH50712.1"/>
    </source>
</evidence>
<dbReference type="EMBL" id="JJQH01000091">
    <property type="protein sequence ID" value="KKH40413.1"/>
    <property type="molecule type" value="Genomic_DNA"/>
</dbReference>
<dbReference type="EMBL" id="JJQB01000098">
    <property type="protein sequence ID" value="KKH18292.1"/>
    <property type="molecule type" value="Genomic_DNA"/>
</dbReference>
<evidence type="ECO:0000313" key="76">
    <source>
        <dbReference type="Proteomes" id="UP000300067"/>
    </source>
</evidence>
<evidence type="ECO:0000313" key="51">
    <source>
        <dbReference type="Proteomes" id="UP000034074"/>
    </source>
</evidence>
<evidence type="ECO:0000313" key="41">
    <source>
        <dbReference type="Proteomes" id="UP000033864"/>
    </source>
</evidence>
<dbReference type="Proteomes" id="UP000300067">
    <property type="component" value="Chromosome"/>
</dbReference>
<evidence type="ECO:0000313" key="73">
    <source>
        <dbReference type="Proteomes" id="UP000034925"/>
    </source>
</evidence>
<evidence type="ECO:0000313" key="39">
    <source>
        <dbReference type="EMBL" id="QCR16440.1"/>
    </source>
</evidence>
<accession>A0A0F8MP25</accession>
<dbReference type="EMBL" id="JJQT01000107">
    <property type="protein sequence ID" value="KKH79197.1"/>
    <property type="molecule type" value="Genomic_DNA"/>
</dbReference>
<dbReference type="Proteomes" id="UP000034001">
    <property type="component" value="Unassembled WGS sequence"/>
</dbReference>
<evidence type="ECO:0000313" key="64">
    <source>
        <dbReference type="Proteomes" id="UP000034597"/>
    </source>
</evidence>
<dbReference type="Proteomes" id="UP000033878">
    <property type="component" value="Unassembled WGS sequence"/>
</dbReference>
<evidence type="ECO:0000313" key="58">
    <source>
        <dbReference type="Proteomes" id="UP000034338"/>
    </source>
</evidence>
<dbReference type="EMBL" id="JJQR01000123">
    <property type="protein sequence ID" value="KKH72942.1"/>
    <property type="molecule type" value="Genomic_DNA"/>
</dbReference>
<dbReference type="Proteomes" id="UP000034450">
    <property type="component" value="Unassembled WGS sequence"/>
</dbReference>
<dbReference type="Proteomes" id="UP000034074">
    <property type="component" value="Unassembled WGS sequence"/>
</dbReference>
<dbReference type="EMBL" id="JJQU01000146">
    <property type="protein sequence ID" value="KKH84279.1"/>
    <property type="molecule type" value="Genomic_DNA"/>
</dbReference>
<proteinExistence type="predicted"/>
<evidence type="ECO:0000313" key="61">
    <source>
        <dbReference type="Proteomes" id="UP000034450"/>
    </source>
</evidence>
<dbReference type="Proteomes" id="UP000034040">
    <property type="component" value="Unassembled WGS sequence"/>
</dbReference>
<evidence type="ECO:0000313" key="18">
    <source>
        <dbReference type="EMBL" id="KKH20573.1"/>
    </source>
</evidence>
<evidence type="ECO:0000313" key="1">
    <source>
        <dbReference type="EMBL" id="KKF98147.1"/>
    </source>
</evidence>
<evidence type="ECO:0000313" key="9">
    <source>
        <dbReference type="EMBL" id="KKG63015.1"/>
    </source>
</evidence>
<evidence type="ECO:0000313" key="34">
    <source>
        <dbReference type="EMBL" id="KKH84279.1"/>
    </source>
</evidence>
<dbReference type="EMBL" id="JJQP01000188">
    <property type="protein sequence ID" value="KKH64631.1"/>
    <property type="molecule type" value="Genomic_DNA"/>
</dbReference>
<evidence type="ECO:0000313" key="56">
    <source>
        <dbReference type="Proteomes" id="UP000034232"/>
    </source>
</evidence>
<dbReference type="EMBL" id="JJQG01000055">
    <property type="protein sequence ID" value="KKH40299.1"/>
    <property type="molecule type" value="Genomic_DNA"/>
</dbReference>
<dbReference type="EMBL" id="JJQZ01000017">
    <property type="protein sequence ID" value="KKH99319.1"/>
    <property type="molecule type" value="Genomic_DNA"/>
</dbReference>
<dbReference type="Proteomes" id="UP000034547">
    <property type="component" value="Unassembled WGS sequence"/>
</dbReference>
<dbReference type="Proteomes" id="UP000034338">
    <property type="component" value="Unassembled WGS sequence"/>
</dbReference>
<dbReference type="Proteomes" id="UP000034298">
    <property type="component" value="Unassembled WGS sequence"/>
</dbReference>
<evidence type="ECO:0000313" key="69">
    <source>
        <dbReference type="Proteomes" id="UP000034820"/>
    </source>
</evidence>
<dbReference type="EMBL" id="JJQF01000150">
    <property type="protein sequence ID" value="KKH26471.1"/>
    <property type="molecule type" value="Genomic_DNA"/>
</dbReference>
<dbReference type="Proteomes" id="UP000034152">
    <property type="component" value="Unassembled WGS sequence"/>
</dbReference>
<name>A0A0F8MP25_METMZ</name>
<evidence type="ECO:0000313" key="8">
    <source>
        <dbReference type="EMBL" id="KKG51786.1"/>
    </source>
</evidence>
<dbReference type="Proteomes" id="UP000033864">
    <property type="component" value="Unassembled WGS sequence"/>
</dbReference>
<dbReference type="EMBL" id="JJQJ01000078">
    <property type="protein sequence ID" value="KKH50712.1"/>
    <property type="molecule type" value="Genomic_DNA"/>
</dbReference>
<dbReference type="Proteomes" id="UP000034842">
    <property type="component" value="Unassembled WGS sequence"/>
</dbReference>
<dbReference type="EMBL" id="JJPY01000008">
    <property type="protein sequence ID" value="KKH12137.1"/>
    <property type="molecule type" value="Genomic_DNA"/>
</dbReference>
<evidence type="ECO:0000313" key="40">
    <source>
        <dbReference type="Proteomes" id="UP000033814"/>
    </source>
</evidence>
<evidence type="ECO:0000313" key="44">
    <source>
        <dbReference type="Proteomes" id="UP000033933"/>
    </source>
</evidence>
<evidence type="ECO:0000313" key="37">
    <source>
        <dbReference type="EMBL" id="KKH99319.1"/>
    </source>
</evidence>
<gene>
    <name evidence="39" type="ORF">DKM28_10775</name>
    <name evidence="7" type="ORF">DU30_18255</name>
    <name evidence="1" type="ORF">DU31_02450</name>
    <name evidence="4" type="ORF">DU34_05120</name>
    <name evidence="20" type="ORF">DU37_00865</name>
    <name evidence="8" type="ORF">DU38_03905</name>
    <name evidence="3" type="ORF">DU40_00910</name>
    <name evidence="12" type="ORF">DU43_08690</name>
    <name evidence="17" type="ORF">DU44_02845</name>
    <name evidence="10" type="ORF">DU46_06895</name>
    <name evidence="2" type="ORF">DU47_01085</name>
    <name evidence="16" type="ORF">DU48_00680</name>
    <name evidence="6" type="ORF">DU49_17145</name>
    <name evidence="23" type="ORF">DU50_03070</name>
    <name evidence="15" type="ORF">DU51_03335</name>
    <name evidence="5" type="ORF">DU52_04450</name>
    <name evidence="22" type="ORF">DU54_01835</name>
    <name evidence="19" type="ORF">DU58_04905</name>
    <name evidence="21" type="ORF">DU60_02735</name>
    <name evidence="13" type="ORF">DU61_03140</name>
    <name evidence="14" type="ORF">DU62_02375</name>
    <name evidence="11" type="ORF">DU63_02495</name>
    <name evidence="18" type="ORF">DU65_02480</name>
    <name evidence="9" type="ORF">DU67_01140</name>
    <name evidence="28" type="ORF">DU73_06025</name>
    <name evidence="26" type="ORF">DU74_03460</name>
    <name evidence="27" type="ORF">DU75_02195</name>
    <name evidence="25" type="ORF">DU76_18025</name>
    <name evidence="31" type="ORF">DU77_15170</name>
    <name evidence="32" type="ORF">DU78_05275</name>
    <name evidence="35" type="ORF">DU79_06060</name>
    <name evidence="34" type="ORF">DU80_04675</name>
    <name evidence="33" type="ORF">DU82_18140</name>
    <name evidence="38" type="ORF">DU83_02660</name>
    <name evidence="37" type="ORF">DU84_19850</name>
    <name evidence="24" type="ORF">DU85_04230</name>
    <name evidence="30" type="ORF">DU86_01945</name>
    <name evidence="29" type="ORF">DU87_02700</name>
    <name evidence="36" type="ORF">DU88_18575</name>
</gene>
<dbReference type="EMBL" id="JJPC01000118">
    <property type="protein sequence ID" value="KKG32616.1"/>
    <property type="molecule type" value="Genomic_DNA"/>
</dbReference>
<dbReference type="RefSeq" id="WP_048037646.1">
    <property type="nucleotide sequence ID" value="NZ_AP019780.1"/>
</dbReference>
<dbReference type="Proteomes" id="UP000034227">
    <property type="component" value="Unassembled WGS sequence"/>
</dbReference>
<evidence type="ECO:0000313" key="55">
    <source>
        <dbReference type="Proteomes" id="UP000034227"/>
    </source>
</evidence>
<dbReference type="EMBL" id="JJRB01000113">
    <property type="protein sequence ID" value="KKI02129.1"/>
    <property type="molecule type" value="Genomic_DNA"/>
</dbReference>
<evidence type="ECO:0000313" key="63">
    <source>
        <dbReference type="Proteomes" id="UP000034578"/>
    </source>
</evidence>
<evidence type="ECO:0000313" key="25">
    <source>
        <dbReference type="EMBL" id="KKH56733.1"/>
    </source>
</evidence>
<dbReference type="Proteomes" id="UP000034872">
    <property type="component" value="Unassembled WGS sequence"/>
</dbReference>
<dbReference type="Proteomes" id="UP000033889">
    <property type="component" value="Unassembled WGS sequence"/>
</dbReference>
<dbReference type="EMBL" id="JJQQ01000041">
    <property type="protein sequence ID" value="KKH69016.1"/>
    <property type="molecule type" value="Genomic_DNA"/>
</dbReference>
<dbReference type="EMBL" id="JJQE01000060">
    <property type="protein sequence ID" value="KKH30073.1"/>
    <property type="molecule type" value="Genomic_DNA"/>
</dbReference>
<dbReference type="EMBL" id="JJPZ01000087">
    <property type="protein sequence ID" value="KKH10469.1"/>
    <property type="molecule type" value="Genomic_DNA"/>
</dbReference>
<dbReference type="Proteomes" id="UP000034232">
    <property type="component" value="Unassembled WGS sequence"/>
</dbReference>
<evidence type="ECO:0000313" key="43">
    <source>
        <dbReference type="Proteomes" id="UP000033889"/>
    </source>
</evidence>
<dbReference type="Proteomes" id="UP000034424">
    <property type="component" value="Unassembled WGS sequence"/>
</dbReference>
<evidence type="ECO:0000313" key="57">
    <source>
        <dbReference type="Proteomes" id="UP000034298"/>
    </source>
</evidence>
<evidence type="ECO:0000313" key="7">
    <source>
        <dbReference type="EMBL" id="KKG32616.1"/>
    </source>
</evidence>
<dbReference type="Proteomes" id="UP000034944">
    <property type="component" value="Unassembled WGS sequence"/>
</dbReference>
<evidence type="ECO:0000313" key="65">
    <source>
        <dbReference type="Proteomes" id="UP000034668"/>
    </source>
</evidence>
<dbReference type="Proteomes" id="UP000034937">
    <property type="component" value="Unassembled WGS sequence"/>
</dbReference>
<evidence type="ECO:0000313" key="66">
    <source>
        <dbReference type="Proteomes" id="UP000034692"/>
    </source>
</evidence>
<evidence type="ECO:0000313" key="68">
    <source>
        <dbReference type="Proteomes" id="UP000034758"/>
    </source>
</evidence>
<dbReference type="EMBL" id="JJOR01000182">
    <property type="protein sequence ID" value="KKF98147.1"/>
    <property type="molecule type" value="Genomic_DNA"/>
</dbReference>
<dbReference type="Proteomes" id="UP000034399">
    <property type="component" value="Unassembled WGS sequence"/>
</dbReference>
<evidence type="ECO:0000313" key="19">
    <source>
        <dbReference type="EMBL" id="KKH24334.1"/>
    </source>
</evidence>
<evidence type="ECO:0000313" key="15">
    <source>
        <dbReference type="EMBL" id="KKH12137.1"/>
    </source>
</evidence>